<sequence>MLRMIGRTVSAVVVSCVLFGVSGCGDAKPVASEEEGMQGMQDMDSGASTAPAG</sequence>
<dbReference type="EMBL" id="CP036261">
    <property type="protein sequence ID" value="QDS90921.1"/>
    <property type="molecule type" value="Genomic_DNA"/>
</dbReference>
<name>A0A517M7R4_9BACT</name>
<proteinExistence type="predicted"/>
<reference evidence="2 3" key="1">
    <citation type="submission" date="2019-02" db="EMBL/GenBank/DDBJ databases">
        <title>Deep-cultivation of Planctomycetes and their phenomic and genomic characterization uncovers novel biology.</title>
        <authorList>
            <person name="Wiegand S."/>
            <person name="Jogler M."/>
            <person name="Boedeker C."/>
            <person name="Pinto D."/>
            <person name="Vollmers J."/>
            <person name="Rivas-Marin E."/>
            <person name="Kohn T."/>
            <person name="Peeters S.H."/>
            <person name="Heuer A."/>
            <person name="Rast P."/>
            <person name="Oberbeckmann S."/>
            <person name="Bunk B."/>
            <person name="Jeske O."/>
            <person name="Meyerdierks A."/>
            <person name="Storesund J.E."/>
            <person name="Kallscheuer N."/>
            <person name="Luecker S."/>
            <person name="Lage O.M."/>
            <person name="Pohl T."/>
            <person name="Merkel B.J."/>
            <person name="Hornburger P."/>
            <person name="Mueller R.-W."/>
            <person name="Bruemmer F."/>
            <person name="Labrenz M."/>
            <person name="Spormann A.M."/>
            <person name="Op den Camp H."/>
            <person name="Overmann J."/>
            <person name="Amann R."/>
            <person name="Jetten M.S.M."/>
            <person name="Mascher T."/>
            <person name="Medema M.H."/>
            <person name="Devos D.P."/>
            <person name="Kaster A.-K."/>
            <person name="Ovreas L."/>
            <person name="Rohde M."/>
            <person name="Galperin M.Y."/>
            <person name="Jogler C."/>
        </authorList>
    </citation>
    <scope>NUCLEOTIDE SEQUENCE [LARGE SCALE GENOMIC DNA]</scope>
    <source>
        <strain evidence="2 3">EC9</strain>
    </source>
</reference>
<organism evidence="2 3">
    <name type="scientific">Rosistilla ulvae</name>
    <dbReference type="NCBI Taxonomy" id="1930277"/>
    <lineage>
        <taxon>Bacteria</taxon>
        <taxon>Pseudomonadati</taxon>
        <taxon>Planctomycetota</taxon>
        <taxon>Planctomycetia</taxon>
        <taxon>Pirellulales</taxon>
        <taxon>Pirellulaceae</taxon>
        <taxon>Rosistilla</taxon>
    </lineage>
</organism>
<gene>
    <name evidence="2" type="ORF">EC9_51390</name>
</gene>
<dbReference type="PROSITE" id="PS51257">
    <property type="entry name" value="PROKAR_LIPOPROTEIN"/>
    <property type="match status" value="1"/>
</dbReference>
<protein>
    <submittedName>
        <fullName evidence="2">Uncharacterized protein</fullName>
    </submittedName>
</protein>
<keyword evidence="3" id="KW-1185">Reference proteome</keyword>
<evidence type="ECO:0000313" key="2">
    <source>
        <dbReference type="EMBL" id="QDS90921.1"/>
    </source>
</evidence>
<dbReference type="AlphaFoldDB" id="A0A517M7R4"/>
<accession>A0A517M7R4</accession>
<evidence type="ECO:0000256" key="1">
    <source>
        <dbReference type="SAM" id="MobiDB-lite"/>
    </source>
</evidence>
<evidence type="ECO:0000313" key="3">
    <source>
        <dbReference type="Proteomes" id="UP000319557"/>
    </source>
</evidence>
<dbReference type="KEGG" id="ruv:EC9_51390"/>
<feature type="region of interest" description="Disordered" evidence="1">
    <location>
        <begin position="30"/>
        <end position="53"/>
    </location>
</feature>
<dbReference type="Proteomes" id="UP000319557">
    <property type="component" value="Chromosome"/>
</dbReference>